<dbReference type="CDD" id="cd04301">
    <property type="entry name" value="NAT_SF"/>
    <property type="match status" value="1"/>
</dbReference>
<accession>A0A7Y6M8K1</accession>
<reference evidence="3 4" key="1">
    <citation type="submission" date="2020-06" db="EMBL/GenBank/DDBJ databases">
        <authorList>
            <person name="Chanama M."/>
        </authorList>
    </citation>
    <scope>NUCLEOTIDE SEQUENCE [LARGE SCALE GENOMIC DNA]</scope>
    <source>
        <strain evidence="3 4">TBRC6557</strain>
    </source>
</reference>
<feature type="domain" description="N-acetyltransferase" evidence="2">
    <location>
        <begin position="34"/>
        <end position="191"/>
    </location>
</feature>
<proteinExistence type="predicted"/>
<gene>
    <name evidence="3" type="ORF">HT134_00495</name>
</gene>
<dbReference type="InterPro" id="IPR051908">
    <property type="entry name" value="Ribosomal_N-acetyltransferase"/>
</dbReference>
<dbReference type="EMBL" id="JABWGO010000001">
    <property type="protein sequence ID" value="NUW38612.1"/>
    <property type="molecule type" value="Genomic_DNA"/>
</dbReference>
<name>A0A7Y6M8K1_9ACTN</name>
<dbReference type="GO" id="GO:0005737">
    <property type="term" value="C:cytoplasm"/>
    <property type="evidence" value="ECO:0007669"/>
    <property type="project" value="TreeGrafter"/>
</dbReference>
<dbReference type="Pfam" id="PF13302">
    <property type="entry name" value="Acetyltransf_3"/>
    <property type="match status" value="1"/>
</dbReference>
<feature type="compositionally biased region" description="Low complexity" evidence="1">
    <location>
        <begin position="1"/>
        <end position="23"/>
    </location>
</feature>
<dbReference type="PROSITE" id="PS51186">
    <property type="entry name" value="GNAT"/>
    <property type="match status" value="1"/>
</dbReference>
<dbReference type="GO" id="GO:1990189">
    <property type="term" value="F:protein N-terminal-serine acetyltransferase activity"/>
    <property type="evidence" value="ECO:0007669"/>
    <property type="project" value="TreeGrafter"/>
</dbReference>
<dbReference type="RefSeq" id="WP_175598263.1">
    <property type="nucleotide sequence ID" value="NZ_JABWGO010000001.1"/>
</dbReference>
<dbReference type="AlphaFoldDB" id="A0A7Y6M8K1"/>
<sequence>MSSSTQSSAMSAASSGESPAPAAEPVPDLTTARLILRSWTAAEVEAVLRGERLAHWAADFPAEGDHVIAGLFAGHPAWLGPYGHRQVVERDGGLVVGSIGLFWPPSDGALELGYGIVESRRGRGYATEAVEALTAFAYAAPGVRSVHATVEPSNPPSIRVLEKAGFQLCDDGPSQQDEDTSPADEDASRADENGEGGVVVLRYQAPPPAGR</sequence>
<organism evidence="3 4">
    <name type="scientific">Nonomuraea rhodomycinica</name>
    <dbReference type="NCBI Taxonomy" id="1712872"/>
    <lineage>
        <taxon>Bacteria</taxon>
        <taxon>Bacillati</taxon>
        <taxon>Actinomycetota</taxon>
        <taxon>Actinomycetes</taxon>
        <taxon>Streptosporangiales</taxon>
        <taxon>Streptosporangiaceae</taxon>
        <taxon>Nonomuraea</taxon>
    </lineage>
</organism>
<dbReference type="InterPro" id="IPR016181">
    <property type="entry name" value="Acyl_CoA_acyltransferase"/>
</dbReference>
<evidence type="ECO:0000313" key="4">
    <source>
        <dbReference type="Proteomes" id="UP000546126"/>
    </source>
</evidence>
<protein>
    <submittedName>
        <fullName evidence="3">GNAT family N-acetyltransferase</fullName>
    </submittedName>
</protein>
<dbReference type="SUPFAM" id="SSF55729">
    <property type="entry name" value="Acyl-CoA N-acyltransferases (Nat)"/>
    <property type="match status" value="1"/>
</dbReference>
<keyword evidence="3" id="KW-0808">Transferase</keyword>
<evidence type="ECO:0000313" key="3">
    <source>
        <dbReference type="EMBL" id="NUW38612.1"/>
    </source>
</evidence>
<dbReference type="GO" id="GO:0008999">
    <property type="term" value="F:protein-N-terminal-alanine acetyltransferase activity"/>
    <property type="evidence" value="ECO:0007669"/>
    <property type="project" value="TreeGrafter"/>
</dbReference>
<dbReference type="PANTHER" id="PTHR43441">
    <property type="entry name" value="RIBOSOMAL-PROTEIN-SERINE ACETYLTRANSFERASE"/>
    <property type="match status" value="1"/>
</dbReference>
<evidence type="ECO:0000259" key="2">
    <source>
        <dbReference type="PROSITE" id="PS51186"/>
    </source>
</evidence>
<comment type="caution">
    <text evidence="3">The sequence shown here is derived from an EMBL/GenBank/DDBJ whole genome shotgun (WGS) entry which is preliminary data.</text>
</comment>
<dbReference type="Proteomes" id="UP000546126">
    <property type="component" value="Unassembled WGS sequence"/>
</dbReference>
<dbReference type="InterPro" id="IPR000182">
    <property type="entry name" value="GNAT_dom"/>
</dbReference>
<feature type="region of interest" description="Disordered" evidence="1">
    <location>
        <begin position="1"/>
        <end position="26"/>
    </location>
</feature>
<evidence type="ECO:0000256" key="1">
    <source>
        <dbReference type="SAM" id="MobiDB-lite"/>
    </source>
</evidence>
<feature type="region of interest" description="Disordered" evidence="1">
    <location>
        <begin position="165"/>
        <end position="211"/>
    </location>
</feature>
<keyword evidence="4" id="KW-1185">Reference proteome</keyword>
<feature type="compositionally biased region" description="Acidic residues" evidence="1">
    <location>
        <begin position="176"/>
        <end position="185"/>
    </location>
</feature>
<dbReference type="Gene3D" id="3.40.630.30">
    <property type="match status" value="1"/>
</dbReference>
<dbReference type="PANTHER" id="PTHR43441:SF6">
    <property type="entry name" value="N-ACETYLTRANSFERASE DOMAIN-CONTAINING PROTEIN"/>
    <property type="match status" value="1"/>
</dbReference>